<evidence type="ECO:0000256" key="2">
    <source>
        <dbReference type="ARBA" id="ARBA00022692"/>
    </source>
</evidence>
<proteinExistence type="predicted"/>
<comment type="subcellular location">
    <subcellularLocation>
        <location evidence="1">Membrane</location>
        <topology evidence="1">Single-pass membrane protein</topology>
    </subcellularLocation>
</comment>
<evidence type="ECO:0000313" key="6">
    <source>
        <dbReference type="EMBL" id="MDM7862235.1"/>
    </source>
</evidence>
<dbReference type="EMBL" id="JAUCBP010000013">
    <property type="protein sequence ID" value="MDM7862235.1"/>
    <property type="molecule type" value="Genomic_DNA"/>
</dbReference>
<keyword evidence="4" id="KW-0472">Membrane</keyword>
<organism evidence="6 7">
    <name type="scientific">Alteromonas arenosi</name>
    <dbReference type="NCBI Taxonomy" id="3055817"/>
    <lineage>
        <taxon>Bacteria</taxon>
        <taxon>Pseudomonadati</taxon>
        <taxon>Pseudomonadota</taxon>
        <taxon>Gammaproteobacteria</taxon>
        <taxon>Alteromonadales</taxon>
        <taxon>Alteromonadaceae</taxon>
        <taxon>Alteromonas/Salinimonas group</taxon>
        <taxon>Alteromonas</taxon>
    </lineage>
</organism>
<protein>
    <submittedName>
        <fullName evidence="6">Translocation/assembly module TamB domain-containing protein</fullName>
    </submittedName>
</protein>
<dbReference type="RefSeq" id="WP_289367067.1">
    <property type="nucleotide sequence ID" value="NZ_JAUCBP010000013.1"/>
</dbReference>
<dbReference type="Pfam" id="PF04357">
    <property type="entry name" value="TamB"/>
    <property type="match status" value="1"/>
</dbReference>
<dbReference type="PANTHER" id="PTHR36985">
    <property type="entry name" value="TRANSLOCATION AND ASSEMBLY MODULE SUBUNIT TAMB"/>
    <property type="match status" value="1"/>
</dbReference>
<evidence type="ECO:0000256" key="1">
    <source>
        <dbReference type="ARBA" id="ARBA00004167"/>
    </source>
</evidence>
<keyword evidence="7" id="KW-1185">Reference proteome</keyword>
<evidence type="ECO:0000256" key="3">
    <source>
        <dbReference type="ARBA" id="ARBA00022989"/>
    </source>
</evidence>
<keyword evidence="2" id="KW-0812">Transmembrane</keyword>
<dbReference type="PANTHER" id="PTHR36985:SF1">
    <property type="entry name" value="TRANSLOCATION AND ASSEMBLY MODULE SUBUNIT TAMB"/>
    <property type="match status" value="1"/>
</dbReference>
<gene>
    <name evidence="6" type="ORF">QTP81_16635</name>
</gene>
<comment type="caution">
    <text evidence="6">The sequence shown here is derived from an EMBL/GenBank/DDBJ whole genome shotgun (WGS) entry which is preliminary data.</text>
</comment>
<evidence type="ECO:0000259" key="5">
    <source>
        <dbReference type="Pfam" id="PF04357"/>
    </source>
</evidence>
<name>A0ABT7T1C4_9ALTE</name>
<sequence>MIWLKRCTLGVMAVLLALLLTFWLAVSRIGTPLILHYAIEQVPGLYVENISGGLSSSLTFTDIRFQTEGIDASVAELKTDLRWRCFWQVSVCLEHLHIDGINVQLSESGMQSESESDEPEIIRLPILIVIEELLMTNTDVELADQTEVRLSELSSRLRLYRKFRIIEPKLSELYVAIPPSAEPSASSSSAREAIELPAIYIPVDLELQNLALQQATVAQQNVETLQLDIVAKGHDITVNKLELHSDFANVALTGDISLRDDYPLNIETAVTAAVDPAYNLVVDLALQQSLQSLNVTAKVHQPVSANLKANVQPFMAELPLQAQLNWQAFNNSFLGENSPQFDVQPGTMNVIGDVFGYAVNLNTSVGIDQLPTPTNIEFTGSVTPGRAIIDNLALETLSGTVVSQGKVHFADDLEWSLTTQLNNVDINIIDAQLPSGLTGELAYQGVFANQQLSLNVSTLAIDGVQQGYPLQLSGSAAYSERAKFAVGNLRLAHVNNSLQGFVRVLLEQRVDADLIVAFSEISDSYSGLSGNFRGNILATGNIDNPQIEANLAGSDIQLLSTDGNGSEAVELAQQFSLQLGGDVEQPQLGITAEHSLANLDAVFNIDRRTSIWQIVPQHIDLVSSQQRLTLKERSAISVDTTNLGIETQPICLTNSSGGDICVENFSHSTDQTSFAASVASFAIDDLVKLTRTRLPISSRDAYLDTQINGNWLPTGGFTANAVIEVSPATWRIGGEEKFVDLKVEVTQGTASLNSGQLITEFTLSGPEIGALELQSALRLHRQAPTFESEITARNFDLSPIAFLSNEIHQLQGLINANLQLQGEPTSPVITGELFLQDGIVDIYRAPAVMSDWNTKVIFQGREAGFTSRFQLGDGTGQINGQLGWQEQFWLTSSIVGNELSVQHQDVKLALSPNMEINFTPQQTQVSGELTIPRAHIKIDTLPENAISPSSDVIMRGEPEPTSVIDTALLDLHVIIDPQELSAVKLEAFGLEASLTGDIKLANQPTLSAFGDLQIVNGEYRAYGQELLIRTGELQFNGPLSQPLLFIEAIRDPELTEDGVTAGIRIDGIASQPNIELFSEPGLDQAQTLAYLLFGSGSLGADQGSDPNYNGLLVGLGVSNSEGITSSLGEALGIDNLRLRTKGSDDETQVTVSGKLSQSLTVEYGVGIFNSESEVTLRYQIMPKLFLEAVSGFYESILLYYRFSSGYVGNQRETDEKTD</sequence>
<evidence type="ECO:0000256" key="4">
    <source>
        <dbReference type="ARBA" id="ARBA00023136"/>
    </source>
</evidence>
<dbReference type="InterPro" id="IPR007452">
    <property type="entry name" value="TamB_C"/>
</dbReference>
<dbReference type="Proteomes" id="UP001234343">
    <property type="component" value="Unassembled WGS sequence"/>
</dbReference>
<feature type="domain" description="Translocation and assembly module TamB C-terminal" evidence="5">
    <location>
        <begin position="872"/>
        <end position="1201"/>
    </location>
</feature>
<reference evidence="6 7" key="1">
    <citation type="submission" date="2023-06" db="EMBL/GenBank/DDBJ databases">
        <title>Alteromonas sp. ASW11-36 isolated from intertidal sand.</title>
        <authorList>
            <person name="Li Y."/>
        </authorList>
    </citation>
    <scope>NUCLEOTIDE SEQUENCE [LARGE SCALE GENOMIC DNA]</scope>
    <source>
        <strain evidence="6 7">ASW11-36</strain>
    </source>
</reference>
<evidence type="ECO:0000313" key="7">
    <source>
        <dbReference type="Proteomes" id="UP001234343"/>
    </source>
</evidence>
<accession>A0ABT7T1C4</accession>
<keyword evidence="3" id="KW-1133">Transmembrane helix</keyword>